<dbReference type="SUPFAM" id="SSF52540">
    <property type="entry name" value="P-loop containing nucleoside triphosphate hydrolases"/>
    <property type="match status" value="1"/>
</dbReference>
<keyword evidence="2" id="KW-0347">Helicase</keyword>
<dbReference type="Proteomes" id="UP001219957">
    <property type="component" value="Chromosome"/>
</dbReference>
<feature type="domain" description="Helicase C-terminal" evidence="1">
    <location>
        <begin position="842"/>
        <end position="994"/>
    </location>
</feature>
<keyword evidence="2" id="KW-0378">Hydrolase</keyword>
<reference evidence="2 3" key="1">
    <citation type="submission" date="2022-10" db="EMBL/GenBank/DDBJ databases">
        <title>Complete genome sequence of Exiguobacterium profundum TSS-3 isolated from an extremely saline-alkaline spring located in Ixtapa, Chiapas-Mexico.</title>
        <authorList>
            <person name="Rincon-Rosales R."/>
            <person name="Rogel M.A."/>
            <person name="Rincon-Molina C.I."/>
            <person name="Guerrero G."/>
            <person name="Manzano-Gomez L.A."/>
            <person name="Lopez-Lopez A."/>
            <person name="Rincon Molina F.A."/>
            <person name="Martinez-Romero E."/>
        </authorList>
    </citation>
    <scope>NUCLEOTIDE SEQUENCE [LARGE SCALE GENOMIC DNA]</scope>
    <source>
        <strain evidence="2 3">TSS-3</strain>
    </source>
</reference>
<organism evidence="2 3">
    <name type="scientific">Exiguobacterium profundum</name>
    <dbReference type="NCBI Taxonomy" id="307643"/>
    <lineage>
        <taxon>Bacteria</taxon>
        <taxon>Bacillati</taxon>
        <taxon>Bacillota</taxon>
        <taxon>Bacilli</taxon>
        <taxon>Bacillales</taxon>
        <taxon>Bacillales Family XII. Incertae Sedis</taxon>
        <taxon>Exiguobacterium</taxon>
    </lineage>
</organism>
<evidence type="ECO:0000259" key="1">
    <source>
        <dbReference type="PROSITE" id="PS51194"/>
    </source>
</evidence>
<dbReference type="EMBL" id="CP109617">
    <property type="protein sequence ID" value="WED54958.1"/>
    <property type="molecule type" value="Genomic_DNA"/>
</dbReference>
<dbReference type="GO" id="GO:0004386">
    <property type="term" value="F:helicase activity"/>
    <property type="evidence" value="ECO:0007669"/>
    <property type="project" value="UniProtKB-KW"/>
</dbReference>
<keyword evidence="2" id="KW-0547">Nucleotide-binding</keyword>
<evidence type="ECO:0000313" key="3">
    <source>
        <dbReference type="Proteomes" id="UP001219957"/>
    </source>
</evidence>
<dbReference type="CDD" id="cd18785">
    <property type="entry name" value="SF2_C"/>
    <property type="match status" value="1"/>
</dbReference>
<keyword evidence="2" id="KW-0067">ATP-binding</keyword>
<dbReference type="PROSITE" id="PS51194">
    <property type="entry name" value="HELICASE_CTER"/>
    <property type="match status" value="1"/>
</dbReference>
<gene>
    <name evidence="2" type="primary">drmA</name>
    <name evidence="2" type="ORF">OE059_13145</name>
</gene>
<dbReference type="NCBIfam" id="NF038325">
    <property type="entry name" value="DISARM_DrmAS"/>
    <property type="match status" value="1"/>
</dbReference>
<evidence type="ECO:0000313" key="2">
    <source>
        <dbReference type="EMBL" id="WED54958.1"/>
    </source>
</evidence>
<keyword evidence="3" id="KW-1185">Reference proteome</keyword>
<accession>A0ABY8B1R7</accession>
<proteinExistence type="predicted"/>
<sequence>MNDIIQSLVNFLSGKDNQQASIDEVLDLLEDEFIDLRQLRQILTHQSQIQMNEETLQLTSQKKQSTQAKAFTPKQRTALVENLEKRLIGPQNGEQETLKAAPSSYYLTGRLFPYGASSNVIHEEETDQPLNEVEGITVEGEAIEEIITSQDQFRNSSMGVSFILNDITSLTCHINWARYESVEEDNSFHYKRRPFSKTISLDLKQSGELSVDLDSNLLLKWYVRPGKSGLDISLYLVHSLDLSSTNRFPRQEEIIFQPQLSFSINKQSIVPRPAYGMNNLINFLYRERTVPIIGHQIGTDWSVDDTTYHFTTTWLPKEEVPLVEHQRLTDTSFNMLDLAKQPKDEVISRLNKLPDAYMEWIRDESAKLDGLSEMDQSLLLQQVEQARETCSRMYDGIRLLETNDKAWTGFRLSNLAMHIQREQGIHASVYKETGRYDFEPVKSEWRLFQLAFILMNLPSSFDEQHEDRQLVDLLWFPTGGGKTEAYLGLAAFVMFVRRLKNDVSNPMSYGGMSVMMRYTLRLLTIQQFQRATLLICAMEAIRRHEDTYSKQISDIQLADLGTVPFSIGLWIGSASTPNNYDDAKIALQKLESNEPLENGEVGNPMQLSHCPWCGEKLTVRCYSVDRSKATIKCPKARCTFHTGIPAYTIDEAIYDHLPSLVIGTVDKLAQIAWQPRIGELFGRKSSYRASSNKFIGDSPTQDLTQQQAWLPPADLVIQDELHLLNGPLGSLTGLYEFVIDELMGFGESKPKIVASTATISGAESQIRGLYDRPANQFPVYIQSPDDSFFSNTVPIDEKPGRLYVGVSSPGVSMKIHTVNVYGALIAATRKQEKQAELDPYWTVVGYFNTIRELAGTNTMFYDEIRTYLQANEVEEPLLDFEELTSRKKAQEIPELLARMERTFENDEVLDAVLCTNMISVGVDVNRLGLMVVHGQPKTTAEYIQATSRVGRQHPGLVVTILNPQRTRDLFHFEQFKSFHQSFYQYVEPTSVTPFSKGALKRGITGVLVGLIRQTMTSPPISKANSAGQFNLDAVDASMIDRFVARAKSVYDCSETETRQLVSEVLDTWESLANRTNHELAYRQKIVNGRPMNTSHHLLKYFEETPYTHEAMFALTSLRSVEPEIKVEEEVNRYDSW</sequence>
<dbReference type="InterPro" id="IPR001650">
    <property type="entry name" value="Helicase_C-like"/>
</dbReference>
<dbReference type="SMART" id="SM00490">
    <property type="entry name" value="HELICc"/>
    <property type="match status" value="1"/>
</dbReference>
<dbReference type="InterPro" id="IPR027417">
    <property type="entry name" value="P-loop_NTPase"/>
</dbReference>
<protein>
    <submittedName>
        <fullName evidence="2">DISARM system helicase DrmA</fullName>
    </submittedName>
</protein>
<dbReference type="Pfam" id="PF00271">
    <property type="entry name" value="Helicase_C"/>
    <property type="match status" value="1"/>
</dbReference>
<dbReference type="Gene3D" id="3.40.50.300">
    <property type="entry name" value="P-loop containing nucleotide triphosphate hydrolases"/>
    <property type="match status" value="1"/>
</dbReference>
<name>A0ABY8B1R7_9BACL</name>
<dbReference type="RefSeq" id="WP_275060101.1">
    <property type="nucleotide sequence ID" value="NZ_CP109617.1"/>
</dbReference>